<keyword evidence="2" id="KW-1185">Reference proteome</keyword>
<dbReference type="SUPFAM" id="SSF53254">
    <property type="entry name" value="Phosphoglycerate mutase-like"/>
    <property type="match status" value="1"/>
</dbReference>
<dbReference type="InterPro" id="IPR029033">
    <property type="entry name" value="His_PPase_superfam"/>
</dbReference>
<comment type="caution">
    <text evidence="1">The sequence shown here is derived from an EMBL/GenBank/DDBJ whole genome shotgun (WGS) entry which is preliminary data.</text>
</comment>
<protein>
    <submittedName>
        <fullName evidence="1">Histidine phosphatase family protein</fullName>
        <ecNumber evidence="1">3.1.3.-</ecNumber>
    </submittedName>
</protein>
<dbReference type="EC" id="3.1.3.-" evidence="1"/>
<dbReference type="Gene3D" id="3.40.50.1240">
    <property type="entry name" value="Phosphoglycerate mutase-like"/>
    <property type="match status" value="1"/>
</dbReference>
<proteinExistence type="predicted"/>
<dbReference type="InterPro" id="IPR001345">
    <property type="entry name" value="PG/BPGM_mutase_AS"/>
</dbReference>
<dbReference type="Proteomes" id="UP001235343">
    <property type="component" value="Unassembled WGS sequence"/>
</dbReference>
<dbReference type="EMBL" id="JASTZU010000028">
    <property type="protein sequence ID" value="MDL4840495.1"/>
    <property type="molecule type" value="Genomic_DNA"/>
</dbReference>
<dbReference type="PANTHER" id="PTHR48100:SF59">
    <property type="entry name" value="ADENOSYLCOBALAMIN_ALPHA-RIBAZOLE PHOSPHATASE"/>
    <property type="match status" value="1"/>
</dbReference>
<dbReference type="GO" id="GO:0016787">
    <property type="term" value="F:hydrolase activity"/>
    <property type="evidence" value="ECO:0007669"/>
    <property type="project" value="UniProtKB-KW"/>
</dbReference>
<gene>
    <name evidence="1" type="ORF">QQS35_08565</name>
</gene>
<reference evidence="1 2" key="1">
    <citation type="submission" date="2023-06" db="EMBL/GenBank/DDBJ databases">
        <title>Aquibacillus rhizosphaerae LR5S19.</title>
        <authorList>
            <person name="Sun J.-Q."/>
        </authorList>
    </citation>
    <scope>NUCLEOTIDE SEQUENCE [LARGE SCALE GENOMIC DNA]</scope>
    <source>
        <strain evidence="1 2">LR5S19</strain>
    </source>
</reference>
<organism evidence="1 2">
    <name type="scientific">Aquibacillus rhizosphaerae</name>
    <dbReference type="NCBI Taxonomy" id="3051431"/>
    <lineage>
        <taxon>Bacteria</taxon>
        <taxon>Bacillati</taxon>
        <taxon>Bacillota</taxon>
        <taxon>Bacilli</taxon>
        <taxon>Bacillales</taxon>
        <taxon>Bacillaceae</taxon>
        <taxon>Aquibacillus</taxon>
    </lineage>
</organism>
<sequence>MICLIRHGETEWNHLGKIQGKTDIPLNETGKKQAKACRDHLEGSDWDLIISSPLQRAKQTAEIINEKLNLPLIEMEIFQERSFGDAEGLTLQVRQELYPNGEYPGMESKVSLTDRVMNGMEEVIATYPNQKILLVAHGAVINEILSVMSDGEIGTSKTTLLNACISNVQFIENKWKIHNYNQTEHLGNL</sequence>
<accession>A0ABT7L3Q3</accession>
<dbReference type="SMART" id="SM00855">
    <property type="entry name" value="PGAM"/>
    <property type="match status" value="1"/>
</dbReference>
<name>A0ABT7L3Q3_9BACI</name>
<evidence type="ECO:0000313" key="1">
    <source>
        <dbReference type="EMBL" id="MDL4840495.1"/>
    </source>
</evidence>
<dbReference type="PANTHER" id="PTHR48100">
    <property type="entry name" value="BROAD-SPECIFICITY PHOSPHATASE YOR283W-RELATED"/>
    <property type="match status" value="1"/>
</dbReference>
<dbReference type="PROSITE" id="PS00175">
    <property type="entry name" value="PG_MUTASE"/>
    <property type="match status" value="1"/>
</dbReference>
<evidence type="ECO:0000313" key="2">
    <source>
        <dbReference type="Proteomes" id="UP001235343"/>
    </source>
</evidence>
<dbReference type="Pfam" id="PF00300">
    <property type="entry name" value="His_Phos_1"/>
    <property type="match status" value="1"/>
</dbReference>
<keyword evidence="1" id="KW-0378">Hydrolase</keyword>
<dbReference type="CDD" id="cd07067">
    <property type="entry name" value="HP_PGM_like"/>
    <property type="match status" value="1"/>
</dbReference>
<dbReference type="InterPro" id="IPR013078">
    <property type="entry name" value="His_Pase_superF_clade-1"/>
</dbReference>
<dbReference type="InterPro" id="IPR050275">
    <property type="entry name" value="PGM_Phosphatase"/>
</dbReference>
<dbReference type="RefSeq" id="WP_285931552.1">
    <property type="nucleotide sequence ID" value="NZ_JASTZU010000028.1"/>
</dbReference>